<comment type="caution">
    <text evidence="2">The sequence shown here is derived from an EMBL/GenBank/DDBJ whole genome shotgun (WGS) entry which is preliminary data.</text>
</comment>
<dbReference type="SUPFAM" id="SSF47473">
    <property type="entry name" value="EF-hand"/>
    <property type="match status" value="1"/>
</dbReference>
<dbReference type="GO" id="GO:0015631">
    <property type="term" value="F:tubulin binding"/>
    <property type="evidence" value="ECO:0007669"/>
    <property type="project" value="InterPro"/>
</dbReference>
<dbReference type="Proteomes" id="UP000789595">
    <property type="component" value="Unassembled WGS sequence"/>
</dbReference>
<name>A0A8J2T1X7_9STRA</name>
<sequence>MADMNNTIWAKLCRETKGLLDDKFTRDSGIDMIWTRCAKTNKTVGFPVFEAMLREVAALKGMDLFQLESLVVENAKVKQSGTKAQNVKFYEVPKPKTTKGDQIDLASMTNTGR</sequence>
<accession>A0A8J2T1X7</accession>
<reference evidence="2" key="1">
    <citation type="submission" date="2021-11" db="EMBL/GenBank/DDBJ databases">
        <authorList>
            <consortium name="Genoscope - CEA"/>
            <person name="William W."/>
        </authorList>
    </citation>
    <scope>NUCLEOTIDE SEQUENCE</scope>
</reference>
<evidence type="ECO:0000313" key="3">
    <source>
        <dbReference type="Proteomes" id="UP000789595"/>
    </source>
</evidence>
<dbReference type="Pfam" id="PF05517">
    <property type="entry name" value="p25-alpha"/>
    <property type="match status" value="1"/>
</dbReference>
<proteinExistence type="inferred from homology"/>
<dbReference type="EMBL" id="CAKKNE010000005">
    <property type="protein sequence ID" value="CAH0378281.1"/>
    <property type="molecule type" value="Genomic_DNA"/>
</dbReference>
<dbReference type="Gene3D" id="1.10.238.10">
    <property type="entry name" value="EF-hand"/>
    <property type="match status" value="1"/>
</dbReference>
<evidence type="ECO:0000256" key="1">
    <source>
        <dbReference type="ARBA" id="ARBA00010994"/>
    </source>
</evidence>
<dbReference type="GO" id="GO:0046785">
    <property type="term" value="P:microtubule polymerization"/>
    <property type="evidence" value="ECO:0007669"/>
    <property type="project" value="InterPro"/>
</dbReference>
<evidence type="ECO:0000313" key="2">
    <source>
        <dbReference type="EMBL" id="CAH0378281.1"/>
    </source>
</evidence>
<dbReference type="InterPro" id="IPR008907">
    <property type="entry name" value="TPP/p25"/>
</dbReference>
<organism evidence="2 3">
    <name type="scientific">Pelagomonas calceolata</name>
    <dbReference type="NCBI Taxonomy" id="35677"/>
    <lineage>
        <taxon>Eukaryota</taxon>
        <taxon>Sar</taxon>
        <taxon>Stramenopiles</taxon>
        <taxon>Ochrophyta</taxon>
        <taxon>Pelagophyceae</taxon>
        <taxon>Pelagomonadales</taxon>
        <taxon>Pelagomonadaceae</taxon>
        <taxon>Pelagomonas</taxon>
    </lineage>
</organism>
<gene>
    <name evidence="2" type="ORF">PECAL_5P27980</name>
</gene>
<dbReference type="AlphaFoldDB" id="A0A8J2T1X7"/>
<comment type="similarity">
    <text evidence="1">Belongs to the TPPP family.</text>
</comment>
<protein>
    <submittedName>
        <fullName evidence="2">Uncharacterized protein</fullName>
    </submittedName>
</protein>
<keyword evidence="3" id="KW-1185">Reference proteome</keyword>
<dbReference type="InterPro" id="IPR011992">
    <property type="entry name" value="EF-hand-dom_pair"/>
</dbReference>